<dbReference type="Proteomes" id="UP001147148">
    <property type="component" value="Unassembled WGS sequence"/>
</dbReference>
<comment type="caution">
    <text evidence="1">The sequence shown here is derived from an EMBL/GenBank/DDBJ whole genome shotgun (WGS) entry which is preliminary data.</text>
</comment>
<dbReference type="InterPro" id="IPR010315">
    <property type="entry name" value="DUF915_hydro-like"/>
</dbReference>
<keyword evidence="2" id="KW-1185">Reference proteome</keyword>
<dbReference type="InterPro" id="IPR029058">
    <property type="entry name" value="AB_hydrolase_fold"/>
</dbReference>
<dbReference type="EMBL" id="JAPDSH010000008">
    <property type="protein sequence ID" value="MDF0480635.1"/>
    <property type="molecule type" value="Genomic_DNA"/>
</dbReference>
<name>A0ABT5X3Q4_9ENTE</name>
<accession>A0ABT5X3Q4</accession>
<proteinExistence type="predicted"/>
<sequence>MRKMKWYKEVFLKCSDFFSTHLIRNKLSYQEELECRSKEKNRIVPTIMMHGTNGTRRSLGSMIKRLTKAKKAKKVMDIEVSKTGDITIDGELDYYNNGPAPLIQIIFKESNPTEWQQGMWLNDVLTKLQVEYGVVEVDFVGHSMGGITGLRYIVDHAHDFSAIQIRKLVCIGSPFNSEVVHESGITKYDCDENGPNHFHETYRYLKSYSERLPNSLRILNIYGDLKNGSKSDGVVSTSSARALKHIIEGKVNYYIEREVRGWRAQHSLLHENRQVDDLVAYFLWRK</sequence>
<dbReference type="GO" id="GO:0016787">
    <property type="term" value="F:hydrolase activity"/>
    <property type="evidence" value="ECO:0007669"/>
    <property type="project" value="UniProtKB-KW"/>
</dbReference>
<dbReference type="Gene3D" id="3.40.50.1820">
    <property type="entry name" value="alpha/beta hydrolase"/>
    <property type="match status" value="1"/>
</dbReference>
<evidence type="ECO:0000313" key="2">
    <source>
        <dbReference type="Proteomes" id="UP001147148"/>
    </source>
</evidence>
<reference evidence="1" key="1">
    <citation type="submission" date="2022-10" db="EMBL/GenBank/DDBJ databases">
        <title>Vagococcus sp. isolated from poultry meat.</title>
        <authorList>
            <person name="Johansson P."/>
            <person name="Bjorkroth J."/>
        </authorList>
    </citation>
    <scope>NUCLEOTIDE SEQUENCE</scope>
    <source>
        <strain evidence="1">PNs007</strain>
    </source>
</reference>
<keyword evidence="1" id="KW-0378">Hydrolase</keyword>
<gene>
    <name evidence="1" type="ORF">OL233_10100</name>
</gene>
<protein>
    <submittedName>
        <fullName evidence="1">Alpha/beta hydrolase</fullName>
    </submittedName>
</protein>
<evidence type="ECO:0000313" key="1">
    <source>
        <dbReference type="EMBL" id="MDF0480635.1"/>
    </source>
</evidence>
<organism evidence="1 2">
    <name type="scientific">Vagococcus proximus</name>
    <dbReference type="NCBI Taxonomy" id="2991417"/>
    <lineage>
        <taxon>Bacteria</taxon>
        <taxon>Bacillati</taxon>
        <taxon>Bacillota</taxon>
        <taxon>Bacilli</taxon>
        <taxon>Lactobacillales</taxon>
        <taxon>Enterococcaceae</taxon>
        <taxon>Vagococcus</taxon>
    </lineage>
</organism>
<dbReference type="Pfam" id="PF06028">
    <property type="entry name" value="DUF915"/>
    <property type="match status" value="1"/>
</dbReference>
<dbReference type="SUPFAM" id="SSF53474">
    <property type="entry name" value="alpha/beta-Hydrolases"/>
    <property type="match status" value="1"/>
</dbReference>